<dbReference type="SMART" id="SM00199">
    <property type="entry name" value="SCY"/>
    <property type="match status" value="1"/>
</dbReference>
<evidence type="ECO:0000256" key="8">
    <source>
        <dbReference type="ARBA" id="ARBA00046726"/>
    </source>
</evidence>
<comment type="subcellular location">
    <subcellularLocation>
        <location evidence="1 9">Secreted</location>
    </subcellularLocation>
</comment>
<proteinExistence type="inferred from homology"/>
<dbReference type="InterPro" id="IPR036048">
    <property type="entry name" value="Interleukin_8-like_sf"/>
</dbReference>
<evidence type="ECO:0000256" key="3">
    <source>
        <dbReference type="ARBA" id="ARBA00022514"/>
    </source>
</evidence>
<keyword evidence="11" id="KW-1185">Reference proteome</keyword>
<evidence type="ECO:0000256" key="4">
    <source>
        <dbReference type="ARBA" id="ARBA00022525"/>
    </source>
</evidence>
<dbReference type="OrthoDB" id="8934837at2759"/>
<dbReference type="Gene3D" id="2.40.50.40">
    <property type="match status" value="1"/>
</dbReference>
<reference evidence="12" key="1">
    <citation type="submission" date="2025-08" db="UniProtKB">
        <authorList>
            <consortium name="RefSeq"/>
        </authorList>
    </citation>
    <scope>IDENTIFICATION</scope>
</reference>
<evidence type="ECO:0000256" key="1">
    <source>
        <dbReference type="ARBA" id="ARBA00004613"/>
    </source>
</evidence>
<dbReference type="InterPro" id="IPR001811">
    <property type="entry name" value="Chemokine_IL8-like_dom"/>
</dbReference>
<evidence type="ECO:0000256" key="5">
    <source>
        <dbReference type="ARBA" id="ARBA00022729"/>
    </source>
</evidence>
<dbReference type="SUPFAM" id="SSF54117">
    <property type="entry name" value="Interleukin 8-like chemokines"/>
    <property type="match status" value="1"/>
</dbReference>
<dbReference type="CTD" id="100537088"/>
<keyword evidence="3 9" id="KW-0202">Cytokine</keyword>
<comment type="similarity">
    <text evidence="2 9">Belongs to the intercrine beta (chemokine CC) family.</text>
</comment>
<dbReference type="RefSeq" id="XP_030635003.1">
    <property type="nucleotide sequence ID" value="XM_030779143.1"/>
</dbReference>
<dbReference type="CDD" id="cd00272">
    <property type="entry name" value="Chemokine_CC"/>
    <property type="match status" value="1"/>
</dbReference>
<keyword evidence="9" id="KW-0145">Chemotaxis</keyword>
<evidence type="ECO:0000256" key="7">
    <source>
        <dbReference type="ARBA" id="ARBA00044740"/>
    </source>
</evidence>
<dbReference type="GO" id="GO:0008009">
    <property type="term" value="F:chemokine activity"/>
    <property type="evidence" value="ECO:0007669"/>
    <property type="project" value="InterPro"/>
</dbReference>
<dbReference type="GeneID" id="115816174"/>
<dbReference type="Proteomes" id="UP000504632">
    <property type="component" value="Chromosome 7"/>
</dbReference>
<feature type="chain" id="PRO_5027142950" description="C-C motif chemokine" evidence="9">
    <location>
        <begin position="25"/>
        <end position="94"/>
    </location>
</feature>
<dbReference type="FunCoup" id="A0A6J2VSU0">
    <property type="interactions" value="3"/>
</dbReference>
<gene>
    <name evidence="12" type="primary">ccl36.1</name>
</gene>
<keyword evidence="4 9" id="KW-0964">Secreted</keyword>
<dbReference type="GO" id="GO:0005615">
    <property type="term" value="C:extracellular space"/>
    <property type="evidence" value="ECO:0007669"/>
    <property type="project" value="UniProtKB-KW"/>
</dbReference>
<organism evidence="11 12">
    <name type="scientific">Chanos chanos</name>
    <name type="common">Milkfish</name>
    <name type="synonym">Mugil chanos</name>
    <dbReference type="NCBI Taxonomy" id="29144"/>
    <lineage>
        <taxon>Eukaryota</taxon>
        <taxon>Metazoa</taxon>
        <taxon>Chordata</taxon>
        <taxon>Craniata</taxon>
        <taxon>Vertebrata</taxon>
        <taxon>Euteleostomi</taxon>
        <taxon>Actinopterygii</taxon>
        <taxon>Neopterygii</taxon>
        <taxon>Teleostei</taxon>
        <taxon>Ostariophysi</taxon>
        <taxon>Gonorynchiformes</taxon>
        <taxon>Chanidae</taxon>
        <taxon>Chanos</taxon>
    </lineage>
</organism>
<evidence type="ECO:0000256" key="9">
    <source>
        <dbReference type="RuleBase" id="RU361150"/>
    </source>
</evidence>
<protein>
    <recommendedName>
        <fullName evidence="9">C-C motif chemokine</fullName>
    </recommendedName>
</protein>
<evidence type="ECO:0000256" key="2">
    <source>
        <dbReference type="ARBA" id="ARBA00010868"/>
    </source>
</evidence>
<evidence type="ECO:0000256" key="6">
    <source>
        <dbReference type="ARBA" id="ARBA00023157"/>
    </source>
</evidence>
<dbReference type="InParanoid" id="A0A6J2VSU0"/>
<keyword evidence="5 9" id="KW-0732">Signal</keyword>
<feature type="signal peptide" evidence="9">
    <location>
        <begin position="1"/>
        <end position="24"/>
    </location>
</feature>
<comment type="function">
    <text evidence="7">Monokine with inflammatory and chemokinetic properties. Binds to CCR1, CCR4 and CCR5. One of the major HIV-suppressive factors produced by CD8+ T-cells. Recombinant MIP-1-alpha induces a dose-dependent inhibition of different strains of HIV-1, HIV-2, and simian immunodeficiency virus (SIV).</text>
</comment>
<dbReference type="InterPro" id="IPR000827">
    <property type="entry name" value="Chemokine_CC_CS"/>
</dbReference>
<dbReference type="Pfam" id="PF00048">
    <property type="entry name" value="IL8"/>
    <property type="match status" value="1"/>
</dbReference>
<dbReference type="FunFam" id="2.40.50.40:FF:000002">
    <property type="entry name" value="C-C motif chemokine"/>
    <property type="match status" value="1"/>
</dbReference>
<accession>A0A6J2VSU0</accession>
<dbReference type="GO" id="GO:0006955">
    <property type="term" value="P:immune response"/>
    <property type="evidence" value="ECO:0007669"/>
    <property type="project" value="InterPro"/>
</dbReference>
<dbReference type="PROSITE" id="PS00472">
    <property type="entry name" value="SMALL_CYTOKINES_CC"/>
    <property type="match status" value="1"/>
</dbReference>
<dbReference type="InterPro" id="IPR039809">
    <property type="entry name" value="Chemokine_b/g/d"/>
</dbReference>
<dbReference type="PANTHER" id="PTHR12015:SF183">
    <property type="entry name" value="C-C MOTIF CHEMOKINE 3"/>
    <property type="match status" value="1"/>
</dbReference>
<comment type="subunit">
    <text evidence="8">Self-associates. Also heterodimer of MIP-1-alpha(4-69) and MIP-1-beta(3-69). Interacts with CCR1.</text>
</comment>
<dbReference type="AlphaFoldDB" id="A0A6J2VSU0"/>
<sequence length="94" mass="10819">MHLSHLSLLLGFLLTSCLLSSTIANYANQPAECCFKFYEKRIPVNALKSYEDTRSDCPRAGVIFVTQKNFRICADPGFKWVKWTMKKIDERAIQ</sequence>
<evidence type="ECO:0000259" key="10">
    <source>
        <dbReference type="SMART" id="SM00199"/>
    </source>
</evidence>
<keyword evidence="6" id="KW-1015">Disulfide bond</keyword>
<feature type="domain" description="Chemokine interleukin-8-like" evidence="10">
    <location>
        <begin position="30"/>
        <end position="88"/>
    </location>
</feature>
<evidence type="ECO:0000313" key="11">
    <source>
        <dbReference type="Proteomes" id="UP000504632"/>
    </source>
</evidence>
<evidence type="ECO:0000313" key="12">
    <source>
        <dbReference type="RefSeq" id="XP_030635003.1"/>
    </source>
</evidence>
<dbReference type="PANTHER" id="PTHR12015">
    <property type="entry name" value="SMALL INDUCIBLE CYTOKINE A"/>
    <property type="match status" value="1"/>
</dbReference>
<name>A0A6J2VSU0_CHACN</name>